<feature type="binding site" evidence="13">
    <location>
        <position position="92"/>
    </location>
    <ligand>
        <name>NADP(+)</name>
        <dbReference type="ChEBI" id="CHEBI:58349"/>
    </ligand>
</feature>
<dbReference type="GO" id="GO:0004316">
    <property type="term" value="F:3-oxoacyl-[acyl-carrier-protein] reductase (NADPH) activity"/>
    <property type="evidence" value="ECO:0007669"/>
    <property type="project" value="UniProtKB-UniRule"/>
</dbReference>
<evidence type="ECO:0000256" key="1">
    <source>
        <dbReference type="ARBA" id="ARBA00002607"/>
    </source>
</evidence>
<evidence type="ECO:0000313" key="16">
    <source>
        <dbReference type="EMBL" id="RUT46937.1"/>
    </source>
</evidence>
<sequence length="249" mass="26278">MTKPLQGQTALVTGASRGIGRGIALALAEAGADVCVNYAGNEAAAAQVVSEIEALGVKAYAVKAHVGNTEQFDDMVKGIIDNWGRIDILVNNAGITRDNLIMRMKEAEFDDVIETNLKGVFNGIKAVTRPMMKQRSGRIINISSVVGVLGNAGQANYVAAKAGVIGLTKASARELASRNITVNCIAPGFIETDMTDELPEELRQGLLSGIPLARLGRPEEIAKVALFLASDSASYMTGQTLHVDGGMYM</sequence>
<evidence type="ECO:0000256" key="14">
    <source>
        <dbReference type="RuleBase" id="RU366074"/>
    </source>
</evidence>
<dbReference type="NCBIfam" id="NF004199">
    <property type="entry name" value="PRK05653.1-4"/>
    <property type="match status" value="1"/>
</dbReference>
<comment type="subunit">
    <text evidence="4 14">Homotetramer.</text>
</comment>
<keyword evidence="10 14" id="KW-0275">Fatty acid biosynthesis</keyword>
<dbReference type="EC" id="1.1.1.100" evidence="14"/>
<dbReference type="GO" id="GO:0006633">
    <property type="term" value="P:fatty acid biosynthetic process"/>
    <property type="evidence" value="ECO:0007669"/>
    <property type="project" value="UniProtKB-UniPathway"/>
</dbReference>
<dbReference type="NCBIfam" id="NF004197">
    <property type="entry name" value="PRK05653.1-1"/>
    <property type="match status" value="1"/>
</dbReference>
<evidence type="ECO:0000313" key="17">
    <source>
        <dbReference type="Proteomes" id="UP000279446"/>
    </source>
</evidence>
<comment type="function">
    <text evidence="1 14">Catalyzes the NADPH-dependent reduction of beta-ketoacyl-ACP substrates to beta-hydroxyacyl-ACP products, the first reductive step in the elongation cycle of fatty acid biosynthesis.</text>
</comment>
<dbReference type="PANTHER" id="PTHR42879:SF2">
    <property type="entry name" value="3-OXOACYL-[ACYL-CARRIER-PROTEIN] REDUCTASE FABG"/>
    <property type="match status" value="1"/>
</dbReference>
<dbReference type="UniPathway" id="UPA00094"/>
<dbReference type="CDD" id="cd05333">
    <property type="entry name" value="BKR_SDR_c"/>
    <property type="match status" value="1"/>
</dbReference>
<dbReference type="InterPro" id="IPR036291">
    <property type="entry name" value="NAD(P)-bd_dom_sf"/>
</dbReference>
<dbReference type="InterPro" id="IPR057326">
    <property type="entry name" value="KR_dom"/>
</dbReference>
<dbReference type="GO" id="GO:0051287">
    <property type="term" value="F:NAD binding"/>
    <property type="evidence" value="ECO:0007669"/>
    <property type="project" value="UniProtKB-UniRule"/>
</dbReference>
<dbReference type="NCBIfam" id="NF005559">
    <property type="entry name" value="PRK07231.1"/>
    <property type="match status" value="1"/>
</dbReference>
<keyword evidence="8 14" id="KW-0560">Oxidoreductase</keyword>
<comment type="catalytic activity">
    <reaction evidence="11 14">
        <text>a (3R)-hydroxyacyl-[ACP] + NADP(+) = a 3-oxoacyl-[ACP] + NADPH + H(+)</text>
        <dbReference type="Rhea" id="RHEA:17397"/>
        <dbReference type="Rhea" id="RHEA-COMP:9916"/>
        <dbReference type="Rhea" id="RHEA-COMP:9945"/>
        <dbReference type="ChEBI" id="CHEBI:15378"/>
        <dbReference type="ChEBI" id="CHEBI:57783"/>
        <dbReference type="ChEBI" id="CHEBI:58349"/>
        <dbReference type="ChEBI" id="CHEBI:78776"/>
        <dbReference type="ChEBI" id="CHEBI:78827"/>
        <dbReference type="EC" id="1.1.1.100"/>
    </reaction>
</comment>
<keyword evidence="5 14" id="KW-0444">Lipid biosynthesis</keyword>
<feature type="binding site" evidence="13">
    <location>
        <begin position="14"/>
        <end position="17"/>
    </location>
    <ligand>
        <name>NADP(+)</name>
        <dbReference type="ChEBI" id="CHEBI:58349"/>
    </ligand>
</feature>
<evidence type="ECO:0000256" key="12">
    <source>
        <dbReference type="PIRSR" id="PIRSR611284-1"/>
    </source>
</evidence>
<evidence type="ECO:0000256" key="6">
    <source>
        <dbReference type="ARBA" id="ARBA00022832"/>
    </source>
</evidence>
<dbReference type="SMART" id="SM00822">
    <property type="entry name" value="PKS_KR"/>
    <property type="match status" value="1"/>
</dbReference>
<dbReference type="Proteomes" id="UP000279446">
    <property type="component" value="Unassembled WGS sequence"/>
</dbReference>
<dbReference type="FunFam" id="3.40.50.720:FF:000037">
    <property type="entry name" value="3-oxoacyl-[acyl-carrier-protein] reductase FabG"/>
    <property type="match status" value="1"/>
</dbReference>
<proteinExistence type="inferred from homology"/>
<evidence type="ECO:0000256" key="8">
    <source>
        <dbReference type="ARBA" id="ARBA00023002"/>
    </source>
</evidence>
<dbReference type="PRINTS" id="PR00080">
    <property type="entry name" value="SDRFAMILY"/>
</dbReference>
<evidence type="ECO:0000256" key="13">
    <source>
        <dbReference type="PIRSR" id="PIRSR611284-2"/>
    </source>
</evidence>
<dbReference type="EMBL" id="RZNY01000006">
    <property type="protein sequence ID" value="RUT46937.1"/>
    <property type="molecule type" value="Genomic_DNA"/>
</dbReference>
<dbReference type="InterPro" id="IPR011284">
    <property type="entry name" value="3oxo_ACP_reduc"/>
</dbReference>
<accession>A0A3S1BTB7</accession>
<keyword evidence="6 14" id="KW-0276">Fatty acid metabolism</keyword>
<dbReference type="InterPro" id="IPR050259">
    <property type="entry name" value="SDR"/>
</dbReference>
<evidence type="ECO:0000256" key="5">
    <source>
        <dbReference type="ARBA" id="ARBA00022516"/>
    </source>
</evidence>
<dbReference type="PANTHER" id="PTHR42879">
    <property type="entry name" value="3-OXOACYL-(ACYL-CARRIER-PROTEIN) REDUCTASE"/>
    <property type="match status" value="1"/>
</dbReference>
<dbReference type="Gene3D" id="3.40.50.720">
    <property type="entry name" value="NAD(P)-binding Rossmann-like Domain"/>
    <property type="match status" value="1"/>
</dbReference>
<evidence type="ECO:0000256" key="2">
    <source>
        <dbReference type="ARBA" id="ARBA00005194"/>
    </source>
</evidence>
<keyword evidence="9 14" id="KW-0443">Lipid metabolism</keyword>
<feature type="binding site" evidence="13">
    <location>
        <position position="190"/>
    </location>
    <ligand>
        <name>NADP(+)</name>
        <dbReference type="ChEBI" id="CHEBI:58349"/>
    </ligand>
</feature>
<evidence type="ECO:0000256" key="4">
    <source>
        <dbReference type="ARBA" id="ARBA00011881"/>
    </source>
</evidence>
<dbReference type="NCBIfam" id="TIGR01830">
    <property type="entry name" value="3oxo_ACP_reduc"/>
    <property type="match status" value="1"/>
</dbReference>
<comment type="pathway">
    <text evidence="2 14">Lipid metabolism; fatty acid biosynthesis.</text>
</comment>
<evidence type="ECO:0000259" key="15">
    <source>
        <dbReference type="SMART" id="SM00822"/>
    </source>
</evidence>
<name>A0A3S1BTB7_9BACL</name>
<dbReference type="Pfam" id="PF13561">
    <property type="entry name" value="adh_short_C2"/>
    <property type="match status" value="1"/>
</dbReference>
<dbReference type="NCBIfam" id="NF009466">
    <property type="entry name" value="PRK12826.1-2"/>
    <property type="match status" value="1"/>
</dbReference>
<dbReference type="PRINTS" id="PR00081">
    <property type="entry name" value="GDHRDH"/>
</dbReference>
<evidence type="ECO:0000256" key="11">
    <source>
        <dbReference type="ARBA" id="ARBA00048508"/>
    </source>
</evidence>
<comment type="similarity">
    <text evidence="3 14">Belongs to the short-chain dehydrogenases/reductases (SDR) family.</text>
</comment>
<dbReference type="RefSeq" id="WP_127191821.1">
    <property type="nucleotide sequence ID" value="NZ_RZNY01000006.1"/>
</dbReference>
<dbReference type="AlphaFoldDB" id="A0A3S1BTB7"/>
<gene>
    <name evidence="16" type="primary">fabG</name>
    <name evidence="16" type="ORF">EJP82_09545</name>
</gene>
<comment type="caution">
    <text evidence="16">The sequence shown here is derived from an EMBL/GenBank/DDBJ whole genome shotgun (WGS) entry which is preliminary data.</text>
</comment>
<evidence type="ECO:0000256" key="10">
    <source>
        <dbReference type="ARBA" id="ARBA00023160"/>
    </source>
</evidence>
<protein>
    <recommendedName>
        <fullName evidence="14">3-oxoacyl-[acyl-carrier-protein] reductase</fullName>
        <ecNumber evidence="14">1.1.1.100</ecNumber>
    </recommendedName>
</protein>
<feature type="binding site" evidence="13">
    <location>
        <begin position="157"/>
        <end position="161"/>
    </location>
    <ligand>
        <name>NADP(+)</name>
        <dbReference type="ChEBI" id="CHEBI:58349"/>
    </ligand>
</feature>
<keyword evidence="7 13" id="KW-0521">NADP</keyword>
<reference evidence="16 17" key="1">
    <citation type="submission" date="2018-12" db="EMBL/GenBank/DDBJ databases">
        <authorList>
            <person name="Sun L."/>
            <person name="Chen Z."/>
        </authorList>
    </citation>
    <scope>NUCLEOTIDE SEQUENCE [LARGE SCALE GENOMIC DNA]</scope>
    <source>
        <strain evidence="16 17">DSM 15890</strain>
    </source>
</reference>
<evidence type="ECO:0000256" key="9">
    <source>
        <dbReference type="ARBA" id="ARBA00023098"/>
    </source>
</evidence>
<dbReference type="InterPro" id="IPR002347">
    <property type="entry name" value="SDR_fam"/>
</dbReference>
<feature type="active site" description="Proton acceptor" evidence="12">
    <location>
        <position position="157"/>
    </location>
</feature>
<dbReference type="OrthoDB" id="9803333at2"/>
<keyword evidence="17" id="KW-1185">Reference proteome</keyword>
<feature type="domain" description="Ketoreductase" evidence="15">
    <location>
        <begin position="8"/>
        <end position="188"/>
    </location>
</feature>
<evidence type="ECO:0000256" key="3">
    <source>
        <dbReference type="ARBA" id="ARBA00006484"/>
    </source>
</evidence>
<dbReference type="SUPFAM" id="SSF51735">
    <property type="entry name" value="NAD(P)-binding Rossmann-fold domains"/>
    <property type="match status" value="1"/>
</dbReference>
<organism evidence="16 17">
    <name type="scientific">Paenibacillus anaericanus</name>
    <dbReference type="NCBI Taxonomy" id="170367"/>
    <lineage>
        <taxon>Bacteria</taxon>
        <taxon>Bacillati</taxon>
        <taxon>Bacillota</taxon>
        <taxon>Bacilli</taxon>
        <taxon>Bacillales</taxon>
        <taxon>Paenibacillaceae</taxon>
        <taxon>Paenibacillus</taxon>
    </lineage>
</organism>
<evidence type="ECO:0000256" key="7">
    <source>
        <dbReference type="ARBA" id="ARBA00022857"/>
    </source>
</evidence>